<accession>A0A844XVJ4</accession>
<dbReference type="OrthoDB" id="9803916at2"/>
<comment type="caution">
    <text evidence="3">The sequence shown here is derived from an EMBL/GenBank/DDBJ whole genome shotgun (WGS) entry which is preliminary data.</text>
</comment>
<keyword evidence="1 3" id="KW-0378">Hydrolase</keyword>
<dbReference type="PANTHER" id="PTHR46018">
    <property type="entry name" value="ZINC PHOSPHODIESTERASE ELAC PROTEIN 1"/>
    <property type="match status" value="1"/>
</dbReference>
<dbReference type="InterPro" id="IPR044094">
    <property type="entry name" value="AtsA-like_MBL-fold"/>
</dbReference>
<dbReference type="CDD" id="cd07719">
    <property type="entry name" value="arylsulfatase_AtsA-like_MBL-fold"/>
    <property type="match status" value="1"/>
</dbReference>
<keyword evidence="4" id="KW-1185">Reference proteome</keyword>
<proteinExistence type="predicted"/>
<dbReference type="InterPro" id="IPR036866">
    <property type="entry name" value="RibonucZ/Hydroxyglut_hydro"/>
</dbReference>
<dbReference type="SMART" id="SM00849">
    <property type="entry name" value="Lactamase_B"/>
    <property type="match status" value="1"/>
</dbReference>
<dbReference type="PANTHER" id="PTHR46018:SF2">
    <property type="entry name" value="ZINC PHOSPHODIESTERASE ELAC PROTEIN 1"/>
    <property type="match status" value="1"/>
</dbReference>
<dbReference type="SUPFAM" id="SSF56281">
    <property type="entry name" value="Metallo-hydrolase/oxidoreductase"/>
    <property type="match status" value="1"/>
</dbReference>
<evidence type="ECO:0000313" key="4">
    <source>
        <dbReference type="Proteomes" id="UP000444185"/>
    </source>
</evidence>
<dbReference type="Pfam" id="PF12706">
    <property type="entry name" value="Lactamase_B_2"/>
    <property type="match status" value="1"/>
</dbReference>
<sequence>MAKRIGLTVLAVVLAALLLGWMFQRQVGEALFERAVAQNLTRDTARDLPDGLHVGLCGTGSPLPNLERAGPCNIVVAGDRLFVVDIGEGGGETLGLMGFNAGDVRALFLTHFHSDHIDGLGPLQLFHWTRGAARTPLPVYGPAGVEGLVEGFTAAYAADKTYRIAHHGEVVAPPTGSGGTAMPFELPASSAVVYDEGGLVVTAFRVDHSPVEPAVGYRFDYKGRSACISGDTVRSSNLEAVCKGVDLLVHEALQATLVGKMGDAMGEQGNANAAQIFADIMDYHTTPKQAAQSAAASRAKMLVLTHLVPPLPSTILYPAFLEDADQHYDGPIIVGEDGMLFSLPAGSSEIERSRQL</sequence>
<dbReference type="Gene3D" id="3.60.15.10">
    <property type="entry name" value="Ribonuclease Z/Hydroxyacylglutathione hydrolase-like"/>
    <property type="match status" value="1"/>
</dbReference>
<evidence type="ECO:0000313" key="3">
    <source>
        <dbReference type="EMBL" id="MXO50085.1"/>
    </source>
</evidence>
<feature type="domain" description="Metallo-beta-lactamase" evidence="2">
    <location>
        <begin position="69"/>
        <end position="269"/>
    </location>
</feature>
<gene>
    <name evidence="3" type="ORF">GRI42_02055</name>
</gene>
<dbReference type="Proteomes" id="UP000444185">
    <property type="component" value="Unassembled WGS sequence"/>
</dbReference>
<dbReference type="AlphaFoldDB" id="A0A844XVJ4"/>
<evidence type="ECO:0000259" key="2">
    <source>
        <dbReference type="SMART" id="SM00849"/>
    </source>
</evidence>
<name>A0A844XVJ4_9SPHN</name>
<dbReference type="GO" id="GO:0042781">
    <property type="term" value="F:3'-tRNA processing endoribonuclease activity"/>
    <property type="evidence" value="ECO:0007669"/>
    <property type="project" value="TreeGrafter"/>
</dbReference>
<dbReference type="RefSeq" id="WP_160606399.1">
    <property type="nucleotide sequence ID" value="NZ_WTYF01000003.1"/>
</dbReference>
<reference evidence="3 4" key="1">
    <citation type="submission" date="2019-12" db="EMBL/GenBank/DDBJ databases">
        <title>Genomic-based taxomic classification of the family Erythrobacteraceae.</title>
        <authorList>
            <person name="Xu L."/>
        </authorList>
    </citation>
    <scope>NUCLEOTIDE SEQUENCE [LARGE SCALE GENOMIC DNA]</scope>
    <source>
        <strain evidence="3 4">DSM 16225</strain>
    </source>
</reference>
<protein>
    <submittedName>
        <fullName evidence="3">MBL fold metallo-hydrolase</fullName>
    </submittedName>
</protein>
<dbReference type="InterPro" id="IPR001279">
    <property type="entry name" value="Metallo-B-lactamas"/>
</dbReference>
<evidence type="ECO:0000256" key="1">
    <source>
        <dbReference type="ARBA" id="ARBA00022801"/>
    </source>
</evidence>
<organism evidence="3 4">
    <name type="scientific">Qipengyuania gaetbuli</name>
    <dbReference type="NCBI Taxonomy" id="266952"/>
    <lineage>
        <taxon>Bacteria</taxon>
        <taxon>Pseudomonadati</taxon>
        <taxon>Pseudomonadota</taxon>
        <taxon>Alphaproteobacteria</taxon>
        <taxon>Sphingomonadales</taxon>
        <taxon>Erythrobacteraceae</taxon>
        <taxon>Qipengyuania</taxon>
    </lineage>
</organism>
<dbReference type="EMBL" id="WTYF01000003">
    <property type="protein sequence ID" value="MXO50085.1"/>
    <property type="molecule type" value="Genomic_DNA"/>
</dbReference>